<evidence type="ECO:0000313" key="4">
    <source>
        <dbReference type="Proteomes" id="UP000011688"/>
    </source>
</evidence>
<evidence type="ECO:0000256" key="1">
    <source>
        <dbReference type="SAM" id="Phobius"/>
    </source>
</evidence>
<dbReference type="InterPro" id="IPR025828">
    <property type="entry name" value="Put_sensor_dom"/>
</dbReference>
<feature type="transmembrane region" description="Helical" evidence="1">
    <location>
        <begin position="63"/>
        <end position="86"/>
    </location>
</feature>
<reference evidence="3 4" key="1">
    <citation type="journal article" date="2014" name="PLoS Genet.">
        <title>Phylogenetically driven sequencing of extremely halophilic archaea reveals strategies for static and dynamic osmo-response.</title>
        <authorList>
            <person name="Becker E.A."/>
            <person name="Seitzer P.M."/>
            <person name="Tritt A."/>
            <person name="Larsen D."/>
            <person name="Krusor M."/>
            <person name="Yao A.I."/>
            <person name="Wu D."/>
            <person name="Madern D."/>
            <person name="Eisen J.A."/>
            <person name="Darling A.E."/>
            <person name="Facciotti M.T."/>
        </authorList>
    </citation>
    <scope>NUCLEOTIDE SEQUENCE [LARGE SCALE GENOMIC DNA]</scope>
    <source>
        <strain evidence="3 4">DSM 10524</strain>
    </source>
</reference>
<keyword evidence="1" id="KW-0812">Transmembrane</keyword>
<keyword evidence="4" id="KW-1185">Reference proteome</keyword>
<comment type="caution">
    <text evidence="3">The sequence shown here is derived from an EMBL/GenBank/DDBJ whole genome shotgun (WGS) entry which is preliminary data.</text>
</comment>
<protein>
    <recommendedName>
        <fullName evidence="2">Putative sensor domain-containing protein</fullName>
    </recommendedName>
</protein>
<feature type="domain" description="Putative sensor" evidence="2">
    <location>
        <begin position="38"/>
        <end position="243"/>
    </location>
</feature>
<dbReference type="Proteomes" id="UP000011688">
    <property type="component" value="Unassembled WGS sequence"/>
</dbReference>
<dbReference type="Pfam" id="PF13796">
    <property type="entry name" value="Sensor"/>
    <property type="match status" value="1"/>
</dbReference>
<keyword evidence="1" id="KW-0472">Membrane</keyword>
<feature type="transmembrane region" description="Helical" evidence="1">
    <location>
        <begin position="128"/>
        <end position="161"/>
    </location>
</feature>
<evidence type="ECO:0000313" key="3">
    <source>
        <dbReference type="EMBL" id="ELY54593.1"/>
    </source>
</evidence>
<accession>L9X1Z2</accession>
<dbReference type="EMBL" id="AOIB01000036">
    <property type="protein sequence ID" value="ELY54593.1"/>
    <property type="molecule type" value="Genomic_DNA"/>
</dbReference>
<sequence length="256" mass="28195">MASPTAERLDLGADRLRGGLRWFVSVPVRRETYRRLGYLLLAFPLGLAYFVFLVVGLSVGISLTILVVGLPMLAIVLGVTLLAAQFERWLVTLLLPVEIDSSRRLEGDRRRDQALDLLTDLRTWTPFVYLPSVFVLGLVSFVVLTTGLSTALAMLLVPLYYDQPGLYVGVVTDRAPEFHQTVYLAWNQLLVGFEAVLTVGYWEITTLPQAIVVAGSGLLLGLLTLHALNGLAWLFGRYAKILLEGGYDVTALIDSS</sequence>
<organism evidence="3 4">
    <name type="scientific">Natronococcus amylolyticus DSM 10524</name>
    <dbReference type="NCBI Taxonomy" id="1227497"/>
    <lineage>
        <taxon>Archaea</taxon>
        <taxon>Methanobacteriati</taxon>
        <taxon>Methanobacteriota</taxon>
        <taxon>Stenosarchaea group</taxon>
        <taxon>Halobacteria</taxon>
        <taxon>Halobacteriales</taxon>
        <taxon>Natrialbaceae</taxon>
        <taxon>Natronococcus</taxon>
    </lineage>
</organism>
<dbReference type="eggNOG" id="arCOG03085">
    <property type="taxonomic scope" value="Archaea"/>
</dbReference>
<dbReference type="OrthoDB" id="253413at2157"/>
<feature type="transmembrane region" description="Helical" evidence="1">
    <location>
        <begin position="36"/>
        <end position="56"/>
    </location>
</feature>
<evidence type="ECO:0000259" key="2">
    <source>
        <dbReference type="Pfam" id="PF13796"/>
    </source>
</evidence>
<gene>
    <name evidence="3" type="ORF">C491_18364</name>
</gene>
<name>L9X1Z2_9EURY</name>
<feature type="transmembrane region" description="Helical" evidence="1">
    <location>
        <begin position="182"/>
        <end position="204"/>
    </location>
</feature>
<dbReference type="AlphaFoldDB" id="L9X1Z2"/>
<dbReference type="RefSeq" id="WP_005558874.1">
    <property type="nucleotide sequence ID" value="NZ_AOIB01000036.1"/>
</dbReference>
<feature type="transmembrane region" description="Helical" evidence="1">
    <location>
        <begin position="210"/>
        <end position="235"/>
    </location>
</feature>
<keyword evidence="1" id="KW-1133">Transmembrane helix</keyword>
<dbReference type="STRING" id="1227497.C491_18364"/>
<proteinExistence type="predicted"/>